<proteinExistence type="predicted"/>
<dbReference type="GO" id="GO:0003677">
    <property type="term" value="F:DNA binding"/>
    <property type="evidence" value="ECO:0007669"/>
    <property type="project" value="UniProtKB-UniRule"/>
</dbReference>
<dbReference type="Proteomes" id="UP000017559">
    <property type="component" value="Unassembled WGS sequence"/>
</dbReference>
<gene>
    <name evidence="5" type="ORF">Moror_468</name>
</gene>
<sequence>MSSTPPPVSPSPSTSAKDQSPLHFFARVVSNTEPMSSPTLSRKHSLSPSPTRSSKRLSQRKTAVTLYEDSISSTSRSSYSPEIPYRRDSTSPCAVSPRTSRKPCHVSPKLTFAQKRAKEAAQPRRQETIRRAQRIKTVENSPVNPRQLRVLRMVYDEITNYPKEHWMAFIAIVIHRSFNQVKHWFSNERQKNKTGEYVTWRTELGENIRMRPSAVNLCSEWTDELFESTVMVYHFRLVRISRWEEQNEKQQSL</sequence>
<evidence type="ECO:0000313" key="6">
    <source>
        <dbReference type="Proteomes" id="UP000017559"/>
    </source>
</evidence>
<keyword evidence="6" id="KW-1185">Reference proteome</keyword>
<dbReference type="Gene3D" id="1.10.10.60">
    <property type="entry name" value="Homeodomain-like"/>
    <property type="match status" value="1"/>
</dbReference>
<comment type="subcellular location">
    <subcellularLocation>
        <location evidence="1 2">Nucleus</location>
    </subcellularLocation>
</comment>
<keyword evidence="1 2" id="KW-0238">DNA-binding</keyword>
<keyword evidence="1 2" id="KW-0371">Homeobox</keyword>
<reference evidence="5 6" key="1">
    <citation type="journal article" date="2014" name="BMC Genomics">
        <title>Genome and secretome analysis of the hemibiotrophic fungal pathogen, Moniliophthora roreri, which causes frosty pod rot disease of cacao: mechanisms of the biotrophic and necrotrophic phases.</title>
        <authorList>
            <person name="Meinhardt L.W."/>
            <person name="Costa G.G.L."/>
            <person name="Thomazella D.P.T."/>
            <person name="Teixeira P.J.P.L."/>
            <person name="Carazzolle M.F."/>
            <person name="Schuster S.C."/>
            <person name="Carlson J.E."/>
            <person name="Guiltinan M.J."/>
            <person name="Mieczkowski P."/>
            <person name="Farmer A."/>
            <person name="Ramaraj T."/>
            <person name="Crozier J."/>
            <person name="Davis R.E."/>
            <person name="Shao J."/>
            <person name="Melnick R.L."/>
            <person name="Pereira G.A.G."/>
            <person name="Bailey B.A."/>
        </authorList>
    </citation>
    <scope>NUCLEOTIDE SEQUENCE [LARGE SCALE GENOMIC DNA]</scope>
    <source>
        <strain evidence="5 6">MCA 2997</strain>
    </source>
</reference>
<organism evidence="5 6">
    <name type="scientific">Moniliophthora roreri (strain MCA 2997)</name>
    <name type="common">Cocoa frosty pod rot fungus</name>
    <name type="synonym">Crinipellis roreri</name>
    <dbReference type="NCBI Taxonomy" id="1381753"/>
    <lineage>
        <taxon>Eukaryota</taxon>
        <taxon>Fungi</taxon>
        <taxon>Dikarya</taxon>
        <taxon>Basidiomycota</taxon>
        <taxon>Agaricomycotina</taxon>
        <taxon>Agaricomycetes</taxon>
        <taxon>Agaricomycetidae</taxon>
        <taxon>Agaricales</taxon>
        <taxon>Marasmiineae</taxon>
        <taxon>Marasmiaceae</taxon>
        <taxon>Moniliophthora</taxon>
    </lineage>
</organism>
<dbReference type="KEGG" id="mrr:Moror_468"/>
<dbReference type="AlphaFoldDB" id="V2XW80"/>
<keyword evidence="1 2" id="KW-0539">Nucleus</keyword>
<feature type="DNA-binding region" description="Homeobox" evidence="1">
    <location>
        <begin position="136"/>
        <end position="196"/>
    </location>
</feature>
<feature type="compositionally biased region" description="Low complexity" evidence="3">
    <location>
        <begin position="70"/>
        <end position="80"/>
    </location>
</feature>
<dbReference type="Pfam" id="PF00046">
    <property type="entry name" value="Homeodomain"/>
    <property type="match status" value="1"/>
</dbReference>
<dbReference type="SUPFAM" id="SSF46689">
    <property type="entry name" value="Homeodomain-like"/>
    <property type="match status" value="1"/>
</dbReference>
<evidence type="ECO:0000256" key="2">
    <source>
        <dbReference type="RuleBase" id="RU000682"/>
    </source>
</evidence>
<dbReference type="HOGENOM" id="CLU_1175596_0_0_1"/>
<name>V2XW80_MONRO</name>
<evidence type="ECO:0000256" key="3">
    <source>
        <dbReference type="SAM" id="MobiDB-lite"/>
    </source>
</evidence>
<protein>
    <recommendedName>
        <fullName evidence="4">Homeobox domain-containing protein</fullName>
    </recommendedName>
</protein>
<evidence type="ECO:0000259" key="4">
    <source>
        <dbReference type="PROSITE" id="PS50071"/>
    </source>
</evidence>
<dbReference type="InterPro" id="IPR001356">
    <property type="entry name" value="HD"/>
</dbReference>
<feature type="region of interest" description="Disordered" evidence="3">
    <location>
        <begin position="1"/>
        <end position="105"/>
    </location>
</feature>
<dbReference type="OrthoDB" id="2963517at2759"/>
<evidence type="ECO:0000256" key="1">
    <source>
        <dbReference type="PROSITE-ProRule" id="PRU00108"/>
    </source>
</evidence>
<dbReference type="SMART" id="SM00389">
    <property type="entry name" value="HOX"/>
    <property type="match status" value="1"/>
</dbReference>
<dbReference type="InterPro" id="IPR009057">
    <property type="entry name" value="Homeodomain-like_sf"/>
</dbReference>
<feature type="compositionally biased region" description="Pro residues" evidence="3">
    <location>
        <begin position="1"/>
        <end position="10"/>
    </location>
</feature>
<accession>V2XW80</accession>
<evidence type="ECO:0000313" key="5">
    <source>
        <dbReference type="EMBL" id="ESK98032.1"/>
    </source>
</evidence>
<feature type="compositionally biased region" description="Polar residues" evidence="3">
    <location>
        <begin position="29"/>
        <end position="52"/>
    </location>
</feature>
<dbReference type="GO" id="GO:0005634">
    <property type="term" value="C:nucleus"/>
    <property type="evidence" value="ECO:0007669"/>
    <property type="project" value="UniProtKB-SubCell"/>
</dbReference>
<feature type="domain" description="Homeobox" evidence="4">
    <location>
        <begin position="134"/>
        <end position="195"/>
    </location>
</feature>
<comment type="caution">
    <text evidence="5">The sequence shown here is derived from an EMBL/GenBank/DDBJ whole genome shotgun (WGS) entry which is preliminary data.</text>
</comment>
<dbReference type="PROSITE" id="PS50071">
    <property type="entry name" value="HOMEOBOX_2"/>
    <property type="match status" value="1"/>
</dbReference>
<dbReference type="EMBL" id="AWSO01000013">
    <property type="protein sequence ID" value="ESK98032.1"/>
    <property type="molecule type" value="Genomic_DNA"/>
</dbReference>